<dbReference type="Pfam" id="PF04523">
    <property type="entry name" value="Herpes_U30"/>
    <property type="match status" value="1"/>
</dbReference>
<accession>A0A192XNL1</accession>
<dbReference type="EMBL" id="KU351741">
    <property type="protein sequence ID" value="ANC96522.1"/>
    <property type="molecule type" value="Genomic_DNA"/>
</dbReference>
<gene>
    <name evidence="4" type="primary">U30</name>
</gene>
<sequence>MSQILHLESILTSLKQDFSDEKFLIMITKIEILSLYAESITAEQMLSFVKLLPNDKYHFNFIKNNMVFYILNYSTLGNEKQIFVAETLYSELQNFHIAFPSNSNLQTLNNAEVLYQFKKVLESIKLLKAEIVSPIGRLLRQHAIDSSRPTEKTVKYSIIQKTLTKLSNFMQESSSIKNCRIVAELIDVLYNKMYKWFMQIFTYEDILFPNDNFLDRLLKMDFCYTYYASSNQHLLTHFENAIDNQIFSDPSPYFELNPVDSPELQYMNTFSLKIFSKNLSAKNEGLYIYPLLKSNFSILTYLNTENILFHHGLIFHILHQTSLNEDETAKLVKINGFFNSVIQQVLLRKQYTPVTFPELLDKIYHLHRIGLNIETCQTYIQIITTCRPIYSIQNLQLFFSNLSTIVFSAYIFFICIEIFSPTFIFHNKKKIIIERQKSIILILGEHFSDIWKTVMEILEILFTNNITESYFKFYTKGADDKEKTFLYKDLMEKWGDLFFPLTYSISVKHTLNYKHVSNNILRNLCRDTYLNNSINAYKELLPFTGHPSFENLFVKHYIVPSLTYVTNLTFEQISEEPKLLQLIYACKLLLPSQYLLSHYLMLLHAFTLKIFKIDLGLFSILRSITQKIFESISTIIQFIFVPQTNLLVSVLLTAYTAHMKSYIDPWIQKTINDDLSILKEYINFTKQCSSLIATTCYLNLENFSIIMYIGKAKLLSTSFNLFSQTCSSMIDKHKNFQNKLKKIENSKLILIEMLQNIVTNITNFKDLLSNSALQDFLIIVEKIYSNVNTTYQDVLKSVQKCNHSNSQIMHSLEKVMFIINVLSSENIENNSLTTQLLEARRLIRSEETYTQLILQDDLVAILKPYINGVFEKQKSTTNIERRFMTEARAEIKQVPFLNIFDERYRLIVRIENYLHWYIAYNERVHTDLIRPLLFFPK</sequence>
<keyword evidence="1" id="KW-0920">Virion tegument</keyword>
<evidence type="ECO:0000256" key="1">
    <source>
        <dbReference type="ARBA" id="ARBA00022580"/>
    </source>
</evidence>
<dbReference type="GO" id="GO:0044423">
    <property type="term" value="C:virion component"/>
    <property type="evidence" value="ECO:0007669"/>
    <property type="project" value="UniProtKB-KW"/>
</dbReference>
<proteinExistence type="predicted"/>
<dbReference type="KEGG" id="vg:27912073"/>
<protein>
    <submittedName>
        <fullName evidence="4">Tegument protein UL37</fullName>
    </submittedName>
</protein>
<keyword evidence="3" id="KW-1133">Transmembrane helix</keyword>
<keyword evidence="5" id="KW-1185">Reference proteome</keyword>
<organism evidence="4 5">
    <name type="scientific">macacine betaherpesvirus 9</name>
    <dbReference type="NCBI Taxonomy" id="2560568"/>
    <lineage>
        <taxon>Viruses</taxon>
        <taxon>Duplodnaviria</taxon>
        <taxon>Heunggongvirae</taxon>
        <taxon>Peploviricota</taxon>
        <taxon>Herviviricetes</taxon>
        <taxon>Herpesvirales</taxon>
        <taxon>Orthoherpesviridae</taxon>
        <taxon>Betaherpesvirinae</taxon>
        <taxon>Roseolovirus</taxon>
        <taxon>Roseolovirus macacinebeta9</taxon>
    </lineage>
</organism>
<dbReference type="GO" id="GO:0019068">
    <property type="term" value="P:virion assembly"/>
    <property type="evidence" value="ECO:0007669"/>
    <property type="project" value="InterPro"/>
</dbReference>
<evidence type="ECO:0000256" key="3">
    <source>
        <dbReference type="SAM" id="Phobius"/>
    </source>
</evidence>
<evidence type="ECO:0000313" key="5">
    <source>
        <dbReference type="Proteomes" id="UP000202843"/>
    </source>
</evidence>
<keyword evidence="3" id="KW-0472">Membrane</keyword>
<keyword evidence="3" id="KW-0812">Transmembrane</keyword>
<feature type="transmembrane region" description="Helical" evidence="3">
    <location>
        <begin position="405"/>
        <end position="425"/>
    </location>
</feature>
<evidence type="ECO:0000256" key="2">
    <source>
        <dbReference type="ARBA" id="ARBA00022844"/>
    </source>
</evidence>
<dbReference type="InterPro" id="IPR007611">
    <property type="entry name" value="Herpes_U30"/>
</dbReference>
<dbReference type="RefSeq" id="YP_009253934.1">
    <property type="nucleotide sequence ID" value="NC_030200.1"/>
</dbReference>
<reference evidence="4 5" key="1">
    <citation type="journal article" date="2016" name="J. Virol.">
        <title>Complete Unique Genome Sequence, Expression Profile, and Salivary Gland Tissue Tropism of the Herpesvirus 7 Homolog in Pigtailed Macaques.</title>
        <authorList>
            <person name="Staheli J.P."/>
            <person name="Dyen M.R."/>
            <person name="Basom R."/>
            <person name="Fitzgibbon M."/>
            <person name="Barcy S."/>
        </authorList>
    </citation>
    <scope>NUCLEOTIDE SEQUENCE [LARGE SCALE GENOMIC DNA]</scope>
</reference>
<name>A0A192XNL1_9BETA</name>
<keyword evidence="2" id="KW-0946">Virion</keyword>
<dbReference type="Proteomes" id="UP000202843">
    <property type="component" value="Segment"/>
</dbReference>
<evidence type="ECO:0000313" key="4">
    <source>
        <dbReference type="EMBL" id="ANC96522.1"/>
    </source>
</evidence>
<dbReference type="GeneID" id="27912073"/>
<dbReference type="OrthoDB" id="435at10239"/>